<reference evidence="3" key="2">
    <citation type="submission" date="2021-01" db="UniProtKB">
        <authorList>
            <consortium name="EnsemblMetazoa"/>
        </authorList>
    </citation>
    <scope>IDENTIFICATION</scope>
</reference>
<keyword evidence="4" id="KW-1185">Reference proteome</keyword>
<evidence type="ECO:0000256" key="1">
    <source>
        <dbReference type="SAM" id="Phobius"/>
    </source>
</evidence>
<reference evidence="4" key="1">
    <citation type="submission" date="2015-02" db="EMBL/GenBank/DDBJ databases">
        <title>Genome sequencing for Strongylocentrotus purpuratus.</title>
        <authorList>
            <person name="Murali S."/>
            <person name="Liu Y."/>
            <person name="Vee V."/>
            <person name="English A."/>
            <person name="Wang M."/>
            <person name="Skinner E."/>
            <person name="Han Y."/>
            <person name="Muzny D.M."/>
            <person name="Worley K.C."/>
            <person name="Gibbs R.A."/>
        </authorList>
    </citation>
    <scope>NUCLEOTIDE SEQUENCE</scope>
</reference>
<dbReference type="RefSeq" id="XP_001198807.3">
    <property type="nucleotide sequence ID" value="XM_001198807.4"/>
</dbReference>
<sequence length="262" mass="28249">MLFRTWSSVILVFTLYVCLLDATENEGDIKKRGAGTERTGTLALRTGSTGPTTPATPTCKVSSLTLVGDDSYYYACCEGTTITGPTEVVNWDCDPARKTYATLNETKAFYCGGITGELNARKRCDERWKWLTSESCFKWTECFLGVCPFEAEKRGSSVDASFCGDGQCDDATETPEGCPADCCGMINDNCLATNNTCPDPCCSTPSCCKASFGALDTSQVWLIIIVSVVGSILLINFVCCCCCFCCFRKCCGNKNNGSNAVV</sequence>
<evidence type="ECO:0000256" key="2">
    <source>
        <dbReference type="SAM" id="SignalP"/>
    </source>
</evidence>
<keyword evidence="2" id="KW-0732">Signal</keyword>
<keyword evidence="1" id="KW-1133">Transmembrane helix</keyword>
<dbReference type="GeneID" id="762976"/>
<dbReference type="OMA" id="CNARWGW"/>
<feature type="transmembrane region" description="Helical" evidence="1">
    <location>
        <begin position="220"/>
        <end position="247"/>
    </location>
</feature>
<keyword evidence="1" id="KW-0812">Transmembrane</keyword>
<dbReference type="AlphaFoldDB" id="A0A7M7G1F5"/>
<feature type="signal peptide" evidence="2">
    <location>
        <begin position="1"/>
        <end position="22"/>
    </location>
</feature>
<feature type="chain" id="PRO_5029579559" evidence="2">
    <location>
        <begin position="23"/>
        <end position="262"/>
    </location>
</feature>
<accession>A0A7M7G1F5</accession>
<dbReference type="InParanoid" id="A0A7M7G1F5"/>
<proteinExistence type="predicted"/>
<dbReference type="OrthoDB" id="10385785at2759"/>
<organism evidence="3 4">
    <name type="scientific">Strongylocentrotus purpuratus</name>
    <name type="common">Purple sea urchin</name>
    <dbReference type="NCBI Taxonomy" id="7668"/>
    <lineage>
        <taxon>Eukaryota</taxon>
        <taxon>Metazoa</taxon>
        <taxon>Echinodermata</taxon>
        <taxon>Eleutherozoa</taxon>
        <taxon>Echinozoa</taxon>
        <taxon>Echinoidea</taxon>
        <taxon>Euechinoidea</taxon>
        <taxon>Echinacea</taxon>
        <taxon>Camarodonta</taxon>
        <taxon>Echinidea</taxon>
        <taxon>Strongylocentrotidae</taxon>
        <taxon>Strongylocentrotus</taxon>
    </lineage>
</organism>
<protein>
    <submittedName>
        <fullName evidence="3">Uncharacterized protein</fullName>
    </submittedName>
</protein>
<name>A0A7M7G1F5_STRPU</name>
<evidence type="ECO:0000313" key="3">
    <source>
        <dbReference type="EnsemblMetazoa" id="XP_001198807"/>
    </source>
</evidence>
<keyword evidence="1" id="KW-0472">Membrane</keyword>
<evidence type="ECO:0000313" key="4">
    <source>
        <dbReference type="Proteomes" id="UP000007110"/>
    </source>
</evidence>
<dbReference type="KEGG" id="spu:762976"/>
<dbReference type="Proteomes" id="UP000007110">
    <property type="component" value="Unassembled WGS sequence"/>
</dbReference>
<dbReference type="EnsemblMetazoa" id="XM_001198807">
    <property type="protein sequence ID" value="XP_001198807"/>
    <property type="gene ID" value="LOC762976"/>
</dbReference>